<dbReference type="Pfam" id="PF00111">
    <property type="entry name" value="Fer2"/>
    <property type="match status" value="1"/>
</dbReference>
<sequence length="115" mass="12574">MGKITFQPSGRTTRTRPGQTIVSLARAARVLIPQRCGGHASCLMCKVVHMGGVLSPPTQLERRKLSETDLSGGIRLACQAKASERDVTVLVPESKLKTVVQALLEQEKREQDDYS</sequence>
<organism evidence="2 3">
    <name type="scientific">Brevibacillus fulvus</name>
    <dbReference type="NCBI Taxonomy" id="1125967"/>
    <lineage>
        <taxon>Bacteria</taxon>
        <taxon>Bacillati</taxon>
        <taxon>Bacillota</taxon>
        <taxon>Bacilli</taxon>
        <taxon>Bacillales</taxon>
        <taxon>Paenibacillaceae</taxon>
        <taxon>Brevibacillus</taxon>
    </lineage>
</organism>
<evidence type="ECO:0000259" key="1">
    <source>
        <dbReference type="PROSITE" id="PS51085"/>
    </source>
</evidence>
<dbReference type="RefSeq" id="WP_204516432.1">
    <property type="nucleotide sequence ID" value="NZ_BAABIN010000009.1"/>
</dbReference>
<feature type="domain" description="2Fe-2S ferredoxin-type" evidence="1">
    <location>
        <begin position="2"/>
        <end position="95"/>
    </location>
</feature>
<dbReference type="AlphaFoldDB" id="A0A938XV68"/>
<dbReference type="PROSITE" id="PS51085">
    <property type="entry name" value="2FE2S_FER_2"/>
    <property type="match status" value="1"/>
</dbReference>
<dbReference type="SUPFAM" id="SSF54292">
    <property type="entry name" value="2Fe-2S ferredoxin-like"/>
    <property type="match status" value="1"/>
</dbReference>
<evidence type="ECO:0000313" key="2">
    <source>
        <dbReference type="EMBL" id="MBM7588699.1"/>
    </source>
</evidence>
<proteinExistence type="predicted"/>
<dbReference type="GO" id="GO:0051536">
    <property type="term" value="F:iron-sulfur cluster binding"/>
    <property type="evidence" value="ECO:0007669"/>
    <property type="project" value="InterPro"/>
</dbReference>
<keyword evidence="3" id="KW-1185">Reference proteome</keyword>
<dbReference type="InterPro" id="IPR036010">
    <property type="entry name" value="2Fe-2S_ferredoxin-like_sf"/>
</dbReference>
<evidence type="ECO:0000313" key="3">
    <source>
        <dbReference type="Proteomes" id="UP000717624"/>
    </source>
</evidence>
<dbReference type="InterPro" id="IPR001041">
    <property type="entry name" value="2Fe-2S_ferredoxin-type"/>
</dbReference>
<protein>
    <submittedName>
        <fullName evidence="2">2Fe-2S ferredoxin</fullName>
    </submittedName>
</protein>
<dbReference type="CDD" id="cd00207">
    <property type="entry name" value="fer2"/>
    <property type="match status" value="1"/>
</dbReference>
<dbReference type="InterPro" id="IPR012675">
    <property type="entry name" value="Beta-grasp_dom_sf"/>
</dbReference>
<dbReference type="Gene3D" id="3.10.20.30">
    <property type="match status" value="1"/>
</dbReference>
<comment type="caution">
    <text evidence="2">The sequence shown here is derived from an EMBL/GenBank/DDBJ whole genome shotgun (WGS) entry which is preliminary data.</text>
</comment>
<dbReference type="EMBL" id="JAFBEB010000001">
    <property type="protein sequence ID" value="MBM7588699.1"/>
    <property type="molecule type" value="Genomic_DNA"/>
</dbReference>
<reference evidence="2" key="1">
    <citation type="submission" date="2021-01" db="EMBL/GenBank/DDBJ databases">
        <title>Genomic Encyclopedia of Type Strains, Phase IV (KMG-IV): sequencing the most valuable type-strain genomes for metagenomic binning, comparative biology and taxonomic classification.</title>
        <authorList>
            <person name="Goeker M."/>
        </authorList>
    </citation>
    <scope>NUCLEOTIDE SEQUENCE</scope>
    <source>
        <strain evidence="2">DSM 25523</strain>
    </source>
</reference>
<dbReference type="Proteomes" id="UP000717624">
    <property type="component" value="Unassembled WGS sequence"/>
</dbReference>
<gene>
    <name evidence="2" type="ORF">JOD01_000285</name>
</gene>
<name>A0A938XV68_9BACL</name>
<accession>A0A938XV68</accession>